<dbReference type="EMBL" id="JAHRHJ020000011">
    <property type="protein sequence ID" value="KAH9296152.1"/>
    <property type="molecule type" value="Genomic_DNA"/>
</dbReference>
<evidence type="ECO:0000313" key="2">
    <source>
        <dbReference type="Proteomes" id="UP000824469"/>
    </source>
</evidence>
<accession>A0AA38CFQ3</accession>
<sequence length="61" mass="7320">IERHPTGVGSDVDHVDGILQKNLEGSEEEVAELHEYKWPVCRPRWRRERVEEMEDRMETEM</sequence>
<dbReference type="AlphaFoldDB" id="A0AA38CFQ3"/>
<reference evidence="1 2" key="1">
    <citation type="journal article" date="2021" name="Nat. Plants">
        <title>The Taxus genome provides insights into paclitaxel biosynthesis.</title>
        <authorList>
            <person name="Xiong X."/>
            <person name="Gou J."/>
            <person name="Liao Q."/>
            <person name="Li Y."/>
            <person name="Zhou Q."/>
            <person name="Bi G."/>
            <person name="Li C."/>
            <person name="Du R."/>
            <person name="Wang X."/>
            <person name="Sun T."/>
            <person name="Guo L."/>
            <person name="Liang H."/>
            <person name="Lu P."/>
            <person name="Wu Y."/>
            <person name="Zhang Z."/>
            <person name="Ro D.K."/>
            <person name="Shang Y."/>
            <person name="Huang S."/>
            <person name="Yan J."/>
        </authorList>
    </citation>
    <scope>NUCLEOTIDE SEQUENCE [LARGE SCALE GENOMIC DNA]</scope>
    <source>
        <strain evidence="1">Ta-2019</strain>
    </source>
</reference>
<dbReference type="Proteomes" id="UP000824469">
    <property type="component" value="Unassembled WGS sequence"/>
</dbReference>
<feature type="non-terminal residue" evidence="1">
    <location>
        <position position="1"/>
    </location>
</feature>
<evidence type="ECO:0000313" key="1">
    <source>
        <dbReference type="EMBL" id="KAH9296152.1"/>
    </source>
</evidence>
<feature type="non-terminal residue" evidence="1">
    <location>
        <position position="61"/>
    </location>
</feature>
<organism evidence="1 2">
    <name type="scientific">Taxus chinensis</name>
    <name type="common">Chinese yew</name>
    <name type="synonym">Taxus wallichiana var. chinensis</name>
    <dbReference type="NCBI Taxonomy" id="29808"/>
    <lineage>
        <taxon>Eukaryota</taxon>
        <taxon>Viridiplantae</taxon>
        <taxon>Streptophyta</taxon>
        <taxon>Embryophyta</taxon>
        <taxon>Tracheophyta</taxon>
        <taxon>Spermatophyta</taxon>
        <taxon>Pinopsida</taxon>
        <taxon>Pinidae</taxon>
        <taxon>Conifers II</taxon>
        <taxon>Cupressales</taxon>
        <taxon>Taxaceae</taxon>
        <taxon>Taxus</taxon>
    </lineage>
</organism>
<gene>
    <name evidence="1" type="ORF">KI387_039740</name>
</gene>
<comment type="caution">
    <text evidence="1">The sequence shown here is derived from an EMBL/GenBank/DDBJ whole genome shotgun (WGS) entry which is preliminary data.</text>
</comment>
<name>A0AA38CFQ3_TAXCH</name>
<protein>
    <submittedName>
        <fullName evidence="1">Uncharacterized protein</fullName>
    </submittedName>
</protein>
<keyword evidence="2" id="KW-1185">Reference proteome</keyword>
<proteinExistence type="predicted"/>